<gene>
    <name evidence="1" type="ORF">CRP01_20580</name>
</gene>
<dbReference type="Gene3D" id="2.50.20.10">
    <property type="entry name" value="Lipoprotein localisation LolA/LolB/LppX"/>
    <property type="match status" value="1"/>
</dbReference>
<protein>
    <recommendedName>
        <fullName evidence="3">Outer membrane lipoprotein-sorting protein</fullName>
    </recommendedName>
</protein>
<proteinExistence type="predicted"/>
<dbReference type="EMBL" id="PDUD01000025">
    <property type="protein sequence ID" value="PHN04408.1"/>
    <property type="molecule type" value="Genomic_DNA"/>
</dbReference>
<dbReference type="RefSeq" id="WP_099151982.1">
    <property type="nucleotide sequence ID" value="NZ_PDUD01000025.1"/>
</dbReference>
<dbReference type="AlphaFoldDB" id="A0A2D0N7N4"/>
<evidence type="ECO:0000313" key="2">
    <source>
        <dbReference type="Proteomes" id="UP000223913"/>
    </source>
</evidence>
<organism evidence="1 2">
    <name type="scientific">Flavilitoribacter nigricans (strain ATCC 23147 / DSM 23189 / NBRC 102662 / NCIMB 1420 / SS-2)</name>
    <name type="common">Lewinella nigricans</name>
    <dbReference type="NCBI Taxonomy" id="1122177"/>
    <lineage>
        <taxon>Bacteria</taxon>
        <taxon>Pseudomonadati</taxon>
        <taxon>Bacteroidota</taxon>
        <taxon>Saprospiria</taxon>
        <taxon>Saprospirales</taxon>
        <taxon>Lewinellaceae</taxon>
        <taxon>Flavilitoribacter</taxon>
    </lineage>
</organism>
<name>A0A2D0N7N4_FLAN2</name>
<accession>A0A2D0N7N4</accession>
<dbReference type="Proteomes" id="UP000223913">
    <property type="component" value="Unassembled WGS sequence"/>
</dbReference>
<reference evidence="1 2" key="1">
    <citation type="submission" date="2017-10" db="EMBL/GenBank/DDBJ databases">
        <title>The draft genome sequence of Lewinella nigricans NBRC 102662.</title>
        <authorList>
            <person name="Wang K."/>
        </authorList>
    </citation>
    <scope>NUCLEOTIDE SEQUENCE [LARGE SCALE GENOMIC DNA]</scope>
    <source>
        <strain evidence="1 2">NBRC 102662</strain>
    </source>
</reference>
<evidence type="ECO:0008006" key="3">
    <source>
        <dbReference type="Google" id="ProtNLM"/>
    </source>
</evidence>
<evidence type="ECO:0000313" key="1">
    <source>
        <dbReference type="EMBL" id="PHN04408.1"/>
    </source>
</evidence>
<dbReference type="OrthoDB" id="763186at2"/>
<sequence length="238" mass="27879">MSFFYLLLVTSLFLYRADAGTLSDPEPLTVDSLMERHARAMGGTKAWLRLKSWVITQQRTNGTVIAYAKKPDKFRLDFQLSGRTVTKSYDGKTGWLVVNGTYEAMRPGEAIEMAEEPDFYGELIYAYQRRDAMQVLPSEQLNGHWCYRLELTKSPTDKQWYWLNAETYLIEQTAEYSEDPAHDGILYKTIFEDYRAVDGLMFPRREGLIANDQAPRMWTLDDIQLHRRIPNKFFRYRP</sequence>
<keyword evidence="2" id="KW-1185">Reference proteome</keyword>
<comment type="caution">
    <text evidence="1">The sequence shown here is derived from an EMBL/GenBank/DDBJ whole genome shotgun (WGS) entry which is preliminary data.</text>
</comment>